<accession>A0AAP0IXT6</accession>
<dbReference type="EMBL" id="JBBNAE010000005">
    <property type="protein sequence ID" value="KAK9122521.1"/>
    <property type="molecule type" value="Genomic_DNA"/>
</dbReference>
<sequence>MASRDQRGMPNEIIRHHLSNTRLGEVKGLSPTVLVSYKKKMHKKTPTTKHLAKTMVLW</sequence>
<keyword evidence="2" id="KW-1185">Reference proteome</keyword>
<protein>
    <submittedName>
        <fullName evidence="1">Uncharacterized protein</fullName>
    </submittedName>
</protein>
<comment type="caution">
    <text evidence="1">The sequence shown here is derived from an EMBL/GenBank/DDBJ whole genome shotgun (WGS) entry which is preliminary data.</text>
</comment>
<dbReference type="Proteomes" id="UP001417504">
    <property type="component" value="Unassembled WGS sequence"/>
</dbReference>
<organism evidence="1 2">
    <name type="scientific">Stephania japonica</name>
    <dbReference type="NCBI Taxonomy" id="461633"/>
    <lineage>
        <taxon>Eukaryota</taxon>
        <taxon>Viridiplantae</taxon>
        <taxon>Streptophyta</taxon>
        <taxon>Embryophyta</taxon>
        <taxon>Tracheophyta</taxon>
        <taxon>Spermatophyta</taxon>
        <taxon>Magnoliopsida</taxon>
        <taxon>Ranunculales</taxon>
        <taxon>Menispermaceae</taxon>
        <taxon>Menispermoideae</taxon>
        <taxon>Cissampelideae</taxon>
        <taxon>Stephania</taxon>
    </lineage>
</organism>
<dbReference type="AlphaFoldDB" id="A0AAP0IXT6"/>
<name>A0AAP0IXT6_9MAGN</name>
<proteinExistence type="predicted"/>
<evidence type="ECO:0000313" key="2">
    <source>
        <dbReference type="Proteomes" id="UP001417504"/>
    </source>
</evidence>
<evidence type="ECO:0000313" key="1">
    <source>
        <dbReference type="EMBL" id="KAK9122521.1"/>
    </source>
</evidence>
<gene>
    <name evidence="1" type="ORF">Sjap_012123</name>
</gene>
<reference evidence="1 2" key="1">
    <citation type="submission" date="2024-01" db="EMBL/GenBank/DDBJ databases">
        <title>Genome assemblies of Stephania.</title>
        <authorList>
            <person name="Yang L."/>
        </authorList>
    </citation>
    <scope>NUCLEOTIDE SEQUENCE [LARGE SCALE GENOMIC DNA]</scope>
    <source>
        <strain evidence="1">QJT</strain>
        <tissue evidence="1">Leaf</tissue>
    </source>
</reference>